<dbReference type="VEuPathDB" id="PlasmoDB:PGAL8A_00132900"/>
<comment type="caution">
    <text evidence="2">The sequence shown here is derived from an EMBL/GenBank/DDBJ whole genome shotgun (WGS) entry which is preliminary data.</text>
</comment>
<proteinExistence type="predicted"/>
<dbReference type="Proteomes" id="UP000220797">
    <property type="component" value="Unassembled WGS sequence"/>
</dbReference>
<protein>
    <submittedName>
        <fullName evidence="2">Uncharacterized protein</fullName>
    </submittedName>
</protein>
<reference evidence="2" key="1">
    <citation type="submission" date="2015-04" db="EMBL/GenBank/DDBJ databases">
        <authorList>
            <consortium name="Pathogen Informatics"/>
        </authorList>
    </citation>
    <scope>NUCLEOTIDE SEQUENCE [LARGE SCALE GENOMIC DNA]</scope>
    <source>
        <strain evidence="2">8A</strain>
    </source>
</reference>
<feature type="signal peptide" evidence="1">
    <location>
        <begin position="1"/>
        <end position="20"/>
    </location>
</feature>
<evidence type="ECO:0000313" key="2">
    <source>
        <dbReference type="EMBL" id="CRG93624.1"/>
    </source>
</evidence>
<dbReference type="GeneID" id="39729854"/>
<evidence type="ECO:0000256" key="1">
    <source>
        <dbReference type="SAM" id="SignalP"/>
    </source>
</evidence>
<accession>A0A1J1GMF5</accession>
<name>A0A1J1GMF5_PLAGA</name>
<dbReference type="AlphaFoldDB" id="A0A1J1GMF5"/>
<gene>
    <name evidence="2" type="ORF">PGAL8A_00132900</name>
</gene>
<feature type="chain" id="PRO_5012610879" evidence="1">
    <location>
        <begin position="21"/>
        <end position="187"/>
    </location>
</feature>
<organism evidence="2 3">
    <name type="scientific">Plasmodium gallinaceum</name>
    <dbReference type="NCBI Taxonomy" id="5849"/>
    <lineage>
        <taxon>Eukaryota</taxon>
        <taxon>Sar</taxon>
        <taxon>Alveolata</taxon>
        <taxon>Apicomplexa</taxon>
        <taxon>Aconoidasida</taxon>
        <taxon>Haemosporida</taxon>
        <taxon>Plasmodiidae</taxon>
        <taxon>Plasmodium</taxon>
        <taxon>Plasmodium (Haemamoeba)</taxon>
    </lineage>
</organism>
<sequence length="187" mass="22608">MKYVSLFLFLFFLIISICFCVKDNEQKDNALFLKDNNTTESTVVKNKLINEIKKKSNEIRNMYNNLNIKNKKLPLYIFIIDKNEKKRQMLKDLFLKGKLDFLQGNNTPFSKYYISKKNKNILDRITLQNKINDEEKFLNSLNKEDKKKYIKRKLQEYEYLRNNVNQLSLNIENKFDSLEKLMMYIKE</sequence>
<dbReference type="EMBL" id="CVMV01000019">
    <property type="protein sequence ID" value="CRG93624.1"/>
    <property type="molecule type" value="Genomic_DNA"/>
</dbReference>
<dbReference type="OrthoDB" id="375145at2759"/>
<dbReference type="RefSeq" id="XP_028526446.1">
    <property type="nucleotide sequence ID" value="XM_028674857.1"/>
</dbReference>
<evidence type="ECO:0000313" key="3">
    <source>
        <dbReference type="Proteomes" id="UP000220797"/>
    </source>
</evidence>
<keyword evidence="1" id="KW-0732">Signal</keyword>
<keyword evidence="3" id="KW-1185">Reference proteome</keyword>